<keyword evidence="7" id="KW-1133">Transmembrane helix</keyword>
<evidence type="ECO:0000256" key="2">
    <source>
        <dbReference type="ARBA" id="ARBA00022475"/>
    </source>
</evidence>
<dbReference type="SUPFAM" id="SSF49764">
    <property type="entry name" value="HSP20-like chaperones"/>
    <property type="match status" value="1"/>
</dbReference>
<accession>A0A8T0P7J4</accession>
<name>A0A8T0P7J4_PANVG</name>
<dbReference type="AlphaFoldDB" id="A0A8T0P7J4"/>
<evidence type="ECO:0000256" key="5">
    <source>
        <dbReference type="RuleBase" id="RU003616"/>
    </source>
</evidence>
<dbReference type="OrthoDB" id="1431247at2759"/>
<comment type="subcellular location">
    <subcellularLocation>
        <location evidence="1">Cell membrane</location>
        <topology evidence="1">Single-pass membrane protein</topology>
    </subcellularLocation>
</comment>
<feature type="region of interest" description="Disordered" evidence="6">
    <location>
        <begin position="116"/>
        <end position="179"/>
    </location>
</feature>
<keyword evidence="10" id="KW-1185">Reference proteome</keyword>
<evidence type="ECO:0000313" key="10">
    <source>
        <dbReference type="Proteomes" id="UP000823388"/>
    </source>
</evidence>
<keyword evidence="2" id="KW-1003">Cell membrane</keyword>
<feature type="domain" description="SHSP" evidence="8">
    <location>
        <begin position="8"/>
        <end position="118"/>
    </location>
</feature>
<reference evidence="9" key="1">
    <citation type="submission" date="2020-05" db="EMBL/GenBank/DDBJ databases">
        <title>WGS assembly of Panicum virgatum.</title>
        <authorList>
            <person name="Lovell J.T."/>
            <person name="Jenkins J."/>
            <person name="Shu S."/>
            <person name="Juenger T.E."/>
            <person name="Schmutz J."/>
        </authorList>
    </citation>
    <scope>NUCLEOTIDE SEQUENCE</scope>
    <source>
        <strain evidence="9">AP13</strain>
    </source>
</reference>
<dbReference type="Pfam" id="PF00011">
    <property type="entry name" value="HSP20"/>
    <property type="match status" value="1"/>
</dbReference>
<protein>
    <recommendedName>
        <fullName evidence="8">SHSP domain-containing protein</fullName>
    </recommendedName>
</protein>
<dbReference type="GO" id="GO:0034605">
    <property type="term" value="P:cellular response to heat"/>
    <property type="evidence" value="ECO:0007669"/>
    <property type="project" value="TreeGrafter"/>
</dbReference>
<dbReference type="GO" id="GO:0006952">
    <property type="term" value="P:defense response"/>
    <property type="evidence" value="ECO:0007669"/>
    <property type="project" value="UniProtKB-KW"/>
</dbReference>
<dbReference type="PANTHER" id="PTHR43670">
    <property type="entry name" value="HEAT SHOCK PROTEIN 26"/>
    <property type="match status" value="1"/>
</dbReference>
<sequence length="237" mass="25345">MATATTARTYVDFVPPNSLQEEPDKVALRVDLSAEGFRKEQIRVQIDKFGRLRITGERPLGADGRRWRRFHKEFQVPDTCDAAAIRARLDKDGILLITMPKLSAAAAEDLKAPGADMGGDAAAGQNHEPAGHTSAQKAGTAAEEEKGQEEEDAGAAMDHPGQDDEQHPSSDNAAAAPAARRPVAYGFAKDSRRMLLAIFAVMLALVGAGLLARYRLTMDQSAETAPSGNHIVSLSDS</sequence>
<evidence type="ECO:0000256" key="3">
    <source>
        <dbReference type="ARBA" id="ARBA00022821"/>
    </source>
</evidence>
<evidence type="ECO:0000259" key="8">
    <source>
        <dbReference type="PROSITE" id="PS01031"/>
    </source>
</evidence>
<evidence type="ECO:0000256" key="4">
    <source>
        <dbReference type="PROSITE-ProRule" id="PRU00285"/>
    </source>
</evidence>
<evidence type="ECO:0000256" key="1">
    <source>
        <dbReference type="ARBA" id="ARBA00004162"/>
    </source>
</evidence>
<keyword evidence="3" id="KW-0611">Plant defense</keyword>
<comment type="caution">
    <text evidence="9">The sequence shown here is derived from an EMBL/GenBank/DDBJ whole genome shotgun (WGS) entry which is preliminary data.</text>
</comment>
<keyword evidence="7" id="KW-0812">Transmembrane</keyword>
<dbReference type="CDD" id="cd06464">
    <property type="entry name" value="ACD_sHsps-like"/>
    <property type="match status" value="1"/>
</dbReference>
<dbReference type="EMBL" id="CM029053">
    <property type="protein sequence ID" value="KAG2554664.1"/>
    <property type="molecule type" value="Genomic_DNA"/>
</dbReference>
<gene>
    <name evidence="9" type="ORF">PVAP13_9KG595700</name>
</gene>
<evidence type="ECO:0000313" key="9">
    <source>
        <dbReference type="EMBL" id="KAG2554664.1"/>
    </source>
</evidence>
<keyword evidence="7" id="KW-0472">Membrane</keyword>
<comment type="similarity">
    <text evidence="4 5">Belongs to the small heat shock protein (HSP20) family.</text>
</comment>
<dbReference type="InterPro" id="IPR002068">
    <property type="entry name" value="A-crystallin/Hsp20_dom"/>
</dbReference>
<dbReference type="PROSITE" id="PS01031">
    <property type="entry name" value="SHSP"/>
    <property type="match status" value="1"/>
</dbReference>
<dbReference type="GO" id="GO:0005886">
    <property type="term" value="C:plasma membrane"/>
    <property type="evidence" value="ECO:0007669"/>
    <property type="project" value="UniProtKB-SubCell"/>
</dbReference>
<dbReference type="Proteomes" id="UP000823388">
    <property type="component" value="Chromosome 9K"/>
</dbReference>
<feature type="transmembrane region" description="Helical" evidence="7">
    <location>
        <begin position="194"/>
        <end position="212"/>
    </location>
</feature>
<proteinExistence type="inferred from homology"/>
<evidence type="ECO:0000256" key="6">
    <source>
        <dbReference type="SAM" id="MobiDB-lite"/>
    </source>
</evidence>
<dbReference type="InterPro" id="IPR008978">
    <property type="entry name" value="HSP20-like_chaperone"/>
</dbReference>
<dbReference type="Gene3D" id="2.60.40.790">
    <property type="match status" value="1"/>
</dbReference>
<dbReference type="PANTHER" id="PTHR43670:SF132">
    <property type="entry name" value="OS03G0157600 PROTEIN"/>
    <property type="match status" value="1"/>
</dbReference>
<evidence type="ECO:0000256" key="7">
    <source>
        <dbReference type="SAM" id="Phobius"/>
    </source>
</evidence>
<organism evidence="9 10">
    <name type="scientific">Panicum virgatum</name>
    <name type="common">Blackwell switchgrass</name>
    <dbReference type="NCBI Taxonomy" id="38727"/>
    <lineage>
        <taxon>Eukaryota</taxon>
        <taxon>Viridiplantae</taxon>
        <taxon>Streptophyta</taxon>
        <taxon>Embryophyta</taxon>
        <taxon>Tracheophyta</taxon>
        <taxon>Spermatophyta</taxon>
        <taxon>Magnoliopsida</taxon>
        <taxon>Liliopsida</taxon>
        <taxon>Poales</taxon>
        <taxon>Poaceae</taxon>
        <taxon>PACMAD clade</taxon>
        <taxon>Panicoideae</taxon>
        <taxon>Panicodae</taxon>
        <taxon>Paniceae</taxon>
        <taxon>Panicinae</taxon>
        <taxon>Panicum</taxon>
        <taxon>Panicum sect. Hiantes</taxon>
    </lineage>
</organism>